<proteinExistence type="predicted"/>
<organism evidence="1">
    <name type="scientific">marine sediment metagenome</name>
    <dbReference type="NCBI Taxonomy" id="412755"/>
    <lineage>
        <taxon>unclassified sequences</taxon>
        <taxon>metagenomes</taxon>
        <taxon>ecological metagenomes</taxon>
    </lineage>
</organism>
<accession>A0A0F9M2C6</accession>
<dbReference type="EMBL" id="LAZR01011103">
    <property type="protein sequence ID" value="KKM63412.1"/>
    <property type="molecule type" value="Genomic_DNA"/>
</dbReference>
<dbReference type="AlphaFoldDB" id="A0A0F9M2C6"/>
<reference evidence="1" key="1">
    <citation type="journal article" date="2015" name="Nature">
        <title>Complex archaea that bridge the gap between prokaryotes and eukaryotes.</title>
        <authorList>
            <person name="Spang A."/>
            <person name="Saw J.H."/>
            <person name="Jorgensen S.L."/>
            <person name="Zaremba-Niedzwiedzka K."/>
            <person name="Martijn J."/>
            <person name="Lind A.E."/>
            <person name="van Eijk R."/>
            <person name="Schleper C."/>
            <person name="Guy L."/>
            <person name="Ettema T.J."/>
        </authorList>
    </citation>
    <scope>NUCLEOTIDE SEQUENCE</scope>
</reference>
<protein>
    <submittedName>
        <fullName evidence="1">Uncharacterized protein</fullName>
    </submittedName>
</protein>
<comment type="caution">
    <text evidence="1">The sequence shown here is derived from an EMBL/GenBank/DDBJ whole genome shotgun (WGS) entry which is preliminary data.</text>
</comment>
<evidence type="ECO:0000313" key="1">
    <source>
        <dbReference type="EMBL" id="KKM63412.1"/>
    </source>
</evidence>
<name>A0A0F9M2C6_9ZZZZ</name>
<sequence length="91" mass="10235">MCRGERQPGRSLVVGEGPKGLGCESQIRAREELIGGLFGDPECQPSFFGASRMVARSRRRRLPARRTPLRQCKPYARRDYGSSVKIEWGIV</sequence>
<gene>
    <name evidence="1" type="ORF">LCGC14_1511730</name>
</gene>